<proteinExistence type="predicted"/>
<feature type="compositionally biased region" description="Acidic residues" evidence="1">
    <location>
        <begin position="636"/>
        <end position="646"/>
    </location>
</feature>
<feature type="signal peptide" evidence="3">
    <location>
        <begin position="1"/>
        <end position="16"/>
    </location>
</feature>
<feature type="chain" id="PRO_5046779961" evidence="3">
    <location>
        <begin position="17"/>
        <end position="740"/>
    </location>
</feature>
<dbReference type="InterPro" id="IPR039535">
    <property type="entry name" value="ASST-like"/>
</dbReference>
<dbReference type="PANTHER" id="PTHR35340">
    <property type="entry name" value="PQQ ENZYME REPEAT PROTEIN-RELATED"/>
    <property type="match status" value="1"/>
</dbReference>
<gene>
    <name evidence="4" type="ORF">BDW59DRAFT_168858</name>
</gene>
<evidence type="ECO:0000313" key="5">
    <source>
        <dbReference type="Proteomes" id="UP001610335"/>
    </source>
</evidence>
<name>A0ABR4J1E1_9EURO</name>
<reference evidence="4 5" key="1">
    <citation type="submission" date="2024-07" db="EMBL/GenBank/DDBJ databases">
        <title>Section-level genome sequencing and comparative genomics of Aspergillus sections Usti and Cavernicolus.</title>
        <authorList>
            <consortium name="Lawrence Berkeley National Laboratory"/>
            <person name="Nybo J.L."/>
            <person name="Vesth T.C."/>
            <person name="Theobald S."/>
            <person name="Frisvad J.C."/>
            <person name="Larsen T.O."/>
            <person name="Kjaerboelling I."/>
            <person name="Rothschild-Mancinelli K."/>
            <person name="Lyhne E.K."/>
            <person name="Kogle M.E."/>
            <person name="Barry K."/>
            <person name="Clum A."/>
            <person name="Na H."/>
            <person name="Ledsgaard L."/>
            <person name="Lin J."/>
            <person name="Lipzen A."/>
            <person name="Kuo A."/>
            <person name="Riley R."/>
            <person name="Mondo S."/>
            <person name="LaButti K."/>
            <person name="Haridas S."/>
            <person name="Pangalinan J."/>
            <person name="Salamov A.A."/>
            <person name="Simmons B.A."/>
            <person name="Magnuson J.K."/>
            <person name="Chen J."/>
            <person name="Drula E."/>
            <person name="Henrissat B."/>
            <person name="Wiebenga A."/>
            <person name="Lubbers R.J."/>
            <person name="Gomes A.C."/>
            <person name="Makela M.R."/>
            <person name="Stajich J."/>
            <person name="Grigoriev I.V."/>
            <person name="Mortensen U.H."/>
            <person name="De vries R.P."/>
            <person name="Baker S.E."/>
            <person name="Andersen M.R."/>
        </authorList>
    </citation>
    <scope>NUCLEOTIDE SEQUENCE [LARGE SCALE GENOMIC DNA]</scope>
    <source>
        <strain evidence="4 5">CBS 600.67</strain>
    </source>
</reference>
<protein>
    <submittedName>
        <fullName evidence="4">ASST-domain-containing protein</fullName>
    </submittedName>
</protein>
<accession>A0ABR4J1E1</accession>
<dbReference type="Pfam" id="PF14269">
    <property type="entry name" value="Arylsulfotran_2"/>
    <property type="match status" value="1"/>
</dbReference>
<dbReference type="EMBL" id="JBFXLS010000003">
    <property type="protein sequence ID" value="KAL2833794.1"/>
    <property type="molecule type" value="Genomic_DNA"/>
</dbReference>
<sequence>MWRPFFLALLFRFTCAYYIPFPEPIDSEPWPTRIYRSTSLLGPTVYFTHRSFGCSEDGKYTFLTPRGQGVAVRGPLIVDKDGELVWTDKGNYHTSAYNLDVQTYRGQDYLTFWNGRGGDDGHGDGIIYMLDSSYNEVYKIRGPISRGARRAPDLNEFQITRDDTALFTIYLTVEADLSSVGGPSRGWIWDGRFVEVDIETNKVLFEWSASDHFNFTDVTHSRGDKGEIYEDAWDFFHLHSVDKDGQGNYLISALYTDYLTYIDGRTGDIIWRLGGENSDFTDVPETPGASPPLPFTYPQDARFVDNDTAITLFDNASPFDNGNRGLYLHLNQSESEMTVKLRTEYIASRYYMAGKPQSHAQSQGSVQLLDSGNVLVSYGLSAPAWSEFDDTGNLLCHALFGHRSSFNTESSASYRVRKHPWKGYPSTKPDFKISDSEVAVSWNGATEVDAWILEGAKTALPTSYTDQYSKTARNPFTLISTSYKSSFETIISLNYSRRYRHLRIRAVDANGTHLGSTAILHYTHSPYPATGLNPSHQGHYQSPPSAGRSAALFFAGVGATVGLAALVYIFRRYVSSLRRCFCGSILWRRLGRYRPVRSNDDDDDEVDYRPRYKYDRCDAEAGPREQEVGLTHTPDSDGESESDGGDVEVSVLENPRPSALFARGDSPGNRSPRSPVSTNSLGGLGQGLGVAGVGAGAGAGPAAGAGAGSQGANGNEAGSRPMLLRSPSMMSSSSAAEREK</sequence>
<evidence type="ECO:0000256" key="3">
    <source>
        <dbReference type="SAM" id="SignalP"/>
    </source>
</evidence>
<keyword evidence="3" id="KW-0732">Signal</keyword>
<feature type="compositionally biased region" description="Gly residues" evidence="1">
    <location>
        <begin position="682"/>
        <end position="711"/>
    </location>
</feature>
<feature type="region of interest" description="Disordered" evidence="1">
    <location>
        <begin position="614"/>
        <end position="740"/>
    </location>
</feature>
<feature type="compositionally biased region" description="Basic and acidic residues" evidence="1">
    <location>
        <begin position="614"/>
        <end position="627"/>
    </location>
</feature>
<feature type="transmembrane region" description="Helical" evidence="2">
    <location>
        <begin position="550"/>
        <end position="570"/>
    </location>
</feature>
<keyword evidence="2" id="KW-1133">Transmembrane helix</keyword>
<dbReference type="PANTHER" id="PTHR35340:SF5">
    <property type="entry name" value="ASST-DOMAIN-CONTAINING PROTEIN"/>
    <property type="match status" value="1"/>
</dbReference>
<keyword evidence="5" id="KW-1185">Reference proteome</keyword>
<feature type="compositionally biased region" description="Polar residues" evidence="1">
    <location>
        <begin position="668"/>
        <end position="681"/>
    </location>
</feature>
<keyword evidence="2" id="KW-0472">Membrane</keyword>
<evidence type="ECO:0000313" key="4">
    <source>
        <dbReference type="EMBL" id="KAL2833794.1"/>
    </source>
</evidence>
<dbReference type="InterPro" id="IPR053143">
    <property type="entry name" value="Arylsulfate_ST"/>
</dbReference>
<dbReference type="Proteomes" id="UP001610335">
    <property type="component" value="Unassembled WGS sequence"/>
</dbReference>
<keyword evidence="2" id="KW-0812">Transmembrane</keyword>
<organism evidence="4 5">
    <name type="scientific">Aspergillus cavernicola</name>
    <dbReference type="NCBI Taxonomy" id="176166"/>
    <lineage>
        <taxon>Eukaryota</taxon>
        <taxon>Fungi</taxon>
        <taxon>Dikarya</taxon>
        <taxon>Ascomycota</taxon>
        <taxon>Pezizomycotina</taxon>
        <taxon>Eurotiomycetes</taxon>
        <taxon>Eurotiomycetidae</taxon>
        <taxon>Eurotiales</taxon>
        <taxon>Aspergillaceae</taxon>
        <taxon>Aspergillus</taxon>
        <taxon>Aspergillus subgen. Nidulantes</taxon>
    </lineage>
</organism>
<feature type="compositionally biased region" description="Low complexity" evidence="1">
    <location>
        <begin position="712"/>
        <end position="734"/>
    </location>
</feature>
<evidence type="ECO:0000256" key="2">
    <source>
        <dbReference type="SAM" id="Phobius"/>
    </source>
</evidence>
<evidence type="ECO:0000256" key="1">
    <source>
        <dbReference type="SAM" id="MobiDB-lite"/>
    </source>
</evidence>
<comment type="caution">
    <text evidence="4">The sequence shown here is derived from an EMBL/GenBank/DDBJ whole genome shotgun (WGS) entry which is preliminary data.</text>
</comment>